<dbReference type="SUPFAM" id="SSF158446">
    <property type="entry name" value="IVS-encoded protein-like"/>
    <property type="match status" value="1"/>
</dbReference>
<keyword evidence="2" id="KW-1185">Reference proteome</keyword>
<dbReference type="Pfam" id="PF05635">
    <property type="entry name" value="23S_rRNA_IVP"/>
    <property type="match status" value="1"/>
</dbReference>
<dbReference type="PANTHER" id="PTHR38471">
    <property type="entry name" value="FOUR HELIX BUNDLE PROTEIN"/>
    <property type="match status" value="1"/>
</dbReference>
<comment type="caution">
    <text evidence="1">The sequence shown here is derived from an EMBL/GenBank/DDBJ whole genome shotgun (WGS) entry which is preliminary data.</text>
</comment>
<dbReference type="Proteomes" id="UP000245391">
    <property type="component" value="Unassembled WGS sequence"/>
</dbReference>
<gene>
    <name evidence="1" type="ORF">DF947_14950</name>
</gene>
<dbReference type="Gene3D" id="1.20.1440.60">
    <property type="entry name" value="23S rRNA-intervening sequence"/>
    <property type="match status" value="1"/>
</dbReference>
<dbReference type="InterPro" id="IPR036583">
    <property type="entry name" value="23S_rRNA_IVS_sf"/>
</dbReference>
<dbReference type="CDD" id="cd16377">
    <property type="entry name" value="23S_rRNA_IVP_like"/>
    <property type="match status" value="1"/>
</dbReference>
<name>A0A317EVB9_9SPHI</name>
<reference evidence="2" key="1">
    <citation type="submission" date="2018-05" db="EMBL/GenBank/DDBJ databases">
        <title>Pedobacter paludis sp. nov., isolated from wetland soil.</title>
        <authorList>
            <person name="Zhang Y."/>
        </authorList>
    </citation>
    <scope>NUCLEOTIDE SEQUENCE [LARGE SCALE GENOMIC DNA]</scope>
    <source>
        <strain evidence="2">R-8</strain>
    </source>
</reference>
<accession>A0A317EVB9</accession>
<evidence type="ECO:0000313" key="2">
    <source>
        <dbReference type="Proteomes" id="UP000245391"/>
    </source>
</evidence>
<sequence length="124" mass="14176">MNKLNELKIWNKAIDLTVDVYKATASFPSDERFRLTSQSRRAAVSIPSNIAEGAGRNSFKEFNNFLGIANGSSYELQTQLVIANKLEMLDIELLNPLLMQIDELQKMTYGFQQMLEKKINNKKM</sequence>
<dbReference type="EMBL" id="QGNY01000005">
    <property type="protein sequence ID" value="PWS30901.1"/>
    <property type="molecule type" value="Genomic_DNA"/>
</dbReference>
<dbReference type="InterPro" id="IPR012657">
    <property type="entry name" value="23S_rRNA-intervening_sequence"/>
</dbReference>
<dbReference type="PANTHER" id="PTHR38471:SF2">
    <property type="entry name" value="FOUR HELIX BUNDLE PROTEIN"/>
    <property type="match status" value="1"/>
</dbReference>
<dbReference type="NCBIfam" id="TIGR02436">
    <property type="entry name" value="four helix bundle protein"/>
    <property type="match status" value="1"/>
</dbReference>
<proteinExistence type="predicted"/>
<protein>
    <submittedName>
        <fullName evidence="1">Four helix bundle protein</fullName>
    </submittedName>
</protein>
<dbReference type="RefSeq" id="WP_109930851.1">
    <property type="nucleotide sequence ID" value="NZ_QGNY01000005.1"/>
</dbReference>
<organism evidence="1 2">
    <name type="scientific">Pedobacter paludis</name>
    <dbReference type="NCBI Taxonomy" id="2203212"/>
    <lineage>
        <taxon>Bacteria</taxon>
        <taxon>Pseudomonadati</taxon>
        <taxon>Bacteroidota</taxon>
        <taxon>Sphingobacteriia</taxon>
        <taxon>Sphingobacteriales</taxon>
        <taxon>Sphingobacteriaceae</taxon>
        <taxon>Pedobacter</taxon>
    </lineage>
</organism>
<dbReference type="AlphaFoldDB" id="A0A317EVB9"/>
<dbReference type="OrthoDB" id="9811959at2"/>
<evidence type="ECO:0000313" key="1">
    <source>
        <dbReference type="EMBL" id="PWS30901.1"/>
    </source>
</evidence>